<keyword evidence="1" id="KW-0808">Transferase</keyword>
<dbReference type="PRINTS" id="PR00081">
    <property type="entry name" value="GDHRDH"/>
</dbReference>
<dbReference type="Gene3D" id="3.30.810.10">
    <property type="entry name" value="2-Layer Sandwich"/>
    <property type="match status" value="1"/>
</dbReference>
<keyword evidence="1" id="KW-0418">Kinase</keyword>
<dbReference type="InterPro" id="IPR002498">
    <property type="entry name" value="PInositol-4-P-4/5-kinase_core"/>
</dbReference>
<accession>A0A507F0I8</accession>
<dbReference type="SUPFAM" id="SSF56104">
    <property type="entry name" value="SAICAR synthase-like"/>
    <property type="match status" value="1"/>
</dbReference>
<evidence type="ECO:0000259" key="4">
    <source>
        <dbReference type="PROSITE" id="PS51455"/>
    </source>
</evidence>
<reference evidence="5 6" key="1">
    <citation type="journal article" date="2019" name="Sci. Rep.">
        <title>Comparative genomics of chytrid fungi reveal insights into the obligate biotrophic and pathogenic lifestyle of Synchytrium endobioticum.</title>
        <authorList>
            <person name="van de Vossenberg B.T.L.H."/>
            <person name="Warris S."/>
            <person name="Nguyen H.D.T."/>
            <person name="van Gent-Pelzer M.P.E."/>
            <person name="Joly D.L."/>
            <person name="van de Geest H.C."/>
            <person name="Bonants P.J.M."/>
            <person name="Smith D.S."/>
            <person name="Levesque C.A."/>
            <person name="van der Lee T.A.J."/>
        </authorList>
    </citation>
    <scope>NUCLEOTIDE SEQUENCE [LARGE SCALE GENOMIC DNA]</scope>
    <source>
        <strain evidence="5 6">CBS 675.73</strain>
    </source>
</reference>
<dbReference type="GO" id="GO:0016308">
    <property type="term" value="F:1-phosphatidylinositol-4-phosphate 5-kinase activity"/>
    <property type="evidence" value="ECO:0007669"/>
    <property type="project" value="TreeGrafter"/>
</dbReference>
<dbReference type="OrthoDB" id="20783at2759"/>
<dbReference type="Gene3D" id="3.30.800.10">
    <property type="entry name" value="Phosphatidylinositol Phosphate Kinase II Beta"/>
    <property type="match status" value="1"/>
</dbReference>
<evidence type="ECO:0000313" key="6">
    <source>
        <dbReference type="Proteomes" id="UP000320333"/>
    </source>
</evidence>
<dbReference type="InterPro" id="IPR002347">
    <property type="entry name" value="SDR_fam"/>
</dbReference>
<feature type="transmembrane region" description="Helical" evidence="3">
    <location>
        <begin position="751"/>
        <end position="773"/>
    </location>
</feature>
<dbReference type="GO" id="GO:0046854">
    <property type="term" value="P:phosphatidylinositol phosphate biosynthetic process"/>
    <property type="evidence" value="ECO:0007669"/>
    <property type="project" value="TreeGrafter"/>
</dbReference>
<dbReference type="GO" id="GO:0005886">
    <property type="term" value="C:plasma membrane"/>
    <property type="evidence" value="ECO:0007669"/>
    <property type="project" value="TreeGrafter"/>
</dbReference>
<dbReference type="PANTHER" id="PTHR23086">
    <property type="entry name" value="PHOSPHATIDYLINOSITOL-4-PHOSPHATE 5-KINASE"/>
    <property type="match status" value="1"/>
</dbReference>
<keyword evidence="3" id="KW-1133">Transmembrane helix</keyword>
<feature type="region of interest" description="Disordered" evidence="2">
    <location>
        <begin position="1"/>
        <end position="38"/>
    </location>
</feature>
<name>A0A507F0I8_9FUNG</name>
<dbReference type="InterPro" id="IPR027484">
    <property type="entry name" value="PInositol-4-P-5-kinase_N"/>
</dbReference>
<feature type="region of interest" description="Disordered" evidence="2">
    <location>
        <begin position="468"/>
        <end position="514"/>
    </location>
</feature>
<dbReference type="STRING" id="246404.A0A507F0I8"/>
<feature type="domain" description="PIPK" evidence="4">
    <location>
        <begin position="197"/>
        <end position="599"/>
    </location>
</feature>
<feature type="compositionally biased region" description="Polar residues" evidence="2">
    <location>
        <begin position="1"/>
        <end position="16"/>
    </location>
</feature>
<dbReference type="GO" id="GO:0005524">
    <property type="term" value="F:ATP binding"/>
    <property type="evidence" value="ECO:0007669"/>
    <property type="project" value="UniProtKB-UniRule"/>
</dbReference>
<sequence length="1036" mass="113899">MAVTNNSAASQTISDPNSDKESQPNAAPASNETALKPSTNEFISTTLITKTSLGISQPSSTFLPAPIPMSRSISLPASVTIRPRKSSLEKLRVAKAAEADSIQVKSQLAPPPQPRLRHRRSHAAPGHAPPRKSTYSVWEDNGDGHIVEELVEVNIPSRSGLTDTLSRSRSGDGDSVLSPTSQPSLGRNGVVLGTPIREGHANYLLMYDMLTGIRVAVSRCNAKPNRLLDEADFKAAHKLAFDVTGNELLPKATYDFKFKDYAPWVFRQIREQFQVEAPEYLLSLTGKYILSELGSPGKSGSFFYYSQDYRFIIKTISKAEHKFFRRILRGYYEANPDTLISRIFGLHRVKLPGGQKIRFVVMGNLFPANKDIHETYDLKGSTVGRRVKPEDIKPHSTLKDLNFLEANRHLSIGSRKKEVFLDQLERDVLFLQISNVMDYSLLVGVHNLLIGNRENIRDNNLVAFEPSPETLLRRQPSTTRMSSGTRGGGRSRSTSRQRRAQGEGVEIEPSRAVLPDDMPPEKSNFYFYKEMGGMIATQESGEEGDEVYYLGIIDIFTEYNMTKKAEHFFKSLMGGSRTISAVNSVSYGKRFAPDSLFIDSHPKSLSRCKTLQCSLMSPSQSGEQSSRFPVVSTANTSASATSKWRTQLWSRCSMTVAQKDERVLLVTGSNTGIGFSIAEQLLSLHSNVTVVLACRNAGKAIAARDTLRTKFCSRESGGKSVEVLICDLSDSFSVLAAAAEFRQRFSRLDALVLNAGMMPVIGISVLASIRVFLTNPAGVVTKTGDTIIQQRGVLTKDGLDLGEVFAANFFGHFVLLRELEDLLAQTSELLKLESKDSVGSRVVWMTSNTAEAKYFDADDYMCLKGTNPYESSKRMLEIVHMDLAPTLAARGILSVVANPGAAATDVVQGHAPAWAMILFLYIIRFCGIAGINITPFNAAKSAVFLAAKAKDAADLDPKFAIMSDVSVWGKPRVQRLALSMEGVRVCHGDVCSTGADPKEMRERADALLQRVRTLAQGSSDAGQKDTLRGRKTTRRK</sequence>
<dbReference type="EMBL" id="QEAP01000306">
    <property type="protein sequence ID" value="TPX69731.1"/>
    <property type="molecule type" value="Genomic_DNA"/>
</dbReference>
<feature type="compositionally biased region" description="Polar residues" evidence="2">
    <location>
        <begin position="23"/>
        <end position="38"/>
    </location>
</feature>
<dbReference type="InterPro" id="IPR027483">
    <property type="entry name" value="PInositol-4-P-4/5-kinase_C_sf"/>
</dbReference>
<feature type="region of interest" description="Disordered" evidence="2">
    <location>
        <begin position="160"/>
        <end position="189"/>
    </location>
</feature>
<dbReference type="SUPFAM" id="SSF51735">
    <property type="entry name" value="NAD(P)-binding Rossmann-fold domains"/>
    <property type="match status" value="1"/>
</dbReference>
<keyword evidence="1" id="KW-0547">Nucleotide-binding</keyword>
<gene>
    <name evidence="5" type="ORF">CcCBS67573_g06758</name>
</gene>
<dbReference type="Gene3D" id="3.40.50.720">
    <property type="entry name" value="NAD(P)-binding Rossmann-like Domain"/>
    <property type="match status" value="1"/>
</dbReference>
<evidence type="ECO:0000256" key="3">
    <source>
        <dbReference type="SAM" id="Phobius"/>
    </source>
</evidence>
<keyword evidence="3" id="KW-0472">Membrane</keyword>
<evidence type="ECO:0000313" key="5">
    <source>
        <dbReference type="EMBL" id="TPX69731.1"/>
    </source>
</evidence>
<evidence type="ECO:0000256" key="2">
    <source>
        <dbReference type="SAM" id="MobiDB-lite"/>
    </source>
</evidence>
<keyword evidence="6" id="KW-1185">Reference proteome</keyword>
<dbReference type="AlphaFoldDB" id="A0A507F0I8"/>
<dbReference type="Pfam" id="PF01504">
    <property type="entry name" value="PIP5K"/>
    <property type="match status" value="1"/>
</dbReference>
<dbReference type="PROSITE" id="PS51455">
    <property type="entry name" value="PIPK"/>
    <property type="match status" value="1"/>
</dbReference>
<proteinExistence type="predicted"/>
<comment type="caution">
    <text evidence="5">The sequence shown here is derived from an EMBL/GenBank/DDBJ whole genome shotgun (WGS) entry which is preliminary data.</text>
</comment>
<organism evidence="5 6">
    <name type="scientific">Chytriomyces confervae</name>
    <dbReference type="NCBI Taxonomy" id="246404"/>
    <lineage>
        <taxon>Eukaryota</taxon>
        <taxon>Fungi</taxon>
        <taxon>Fungi incertae sedis</taxon>
        <taxon>Chytridiomycota</taxon>
        <taxon>Chytridiomycota incertae sedis</taxon>
        <taxon>Chytridiomycetes</taxon>
        <taxon>Chytridiales</taxon>
        <taxon>Chytriomycetaceae</taxon>
        <taxon>Chytriomyces</taxon>
    </lineage>
</organism>
<keyword evidence="3" id="KW-0812">Transmembrane</keyword>
<dbReference type="CDD" id="cd17303">
    <property type="entry name" value="PIPKc_PIP5K_yeast_like"/>
    <property type="match status" value="1"/>
</dbReference>
<feature type="region of interest" description="Disordered" evidence="2">
    <location>
        <begin position="1012"/>
        <end position="1036"/>
    </location>
</feature>
<feature type="region of interest" description="Disordered" evidence="2">
    <location>
        <begin position="96"/>
        <end position="137"/>
    </location>
</feature>
<protein>
    <recommendedName>
        <fullName evidence="4">PIPK domain-containing protein</fullName>
    </recommendedName>
</protein>
<dbReference type="PANTHER" id="PTHR23086:SF8">
    <property type="entry name" value="PHOSPHATIDYLINOSITOL 5-PHOSPHATE 4-KINASE, ISOFORM A"/>
    <property type="match status" value="1"/>
</dbReference>
<dbReference type="InterPro" id="IPR036291">
    <property type="entry name" value="NAD(P)-bd_dom_sf"/>
</dbReference>
<dbReference type="Proteomes" id="UP000320333">
    <property type="component" value="Unassembled WGS sequence"/>
</dbReference>
<dbReference type="SMART" id="SM00330">
    <property type="entry name" value="PIPKc"/>
    <property type="match status" value="1"/>
</dbReference>
<keyword evidence="1" id="KW-0067">ATP-binding</keyword>
<dbReference type="Pfam" id="PF00106">
    <property type="entry name" value="adh_short"/>
    <property type="match status" value="1"/>
</dbReference>
<evidence type="ECO:0000256" key="1">
    <source>
        <dbReference type="PROSITE-ProRule" id="PRU00781"/>
    </source>
</evidence>
<dbReference type="InterPro" id="IPR023610">
    <property type="entry name" value="PInositol-4/5-P-5/4-kinase"/>
</dbReference>